<dbReference type="InterPro" id="IPR030999">
    <property type="entry name" value="Thiosulf_SoxX"/>
</dbReference>
<name>A0ABX0W2B6_9RHOB</name>
<comment type="caution">
    <text evidence="7">The sequence shown here is derived from an EMBL/GenBank/DDBJ whole genome shotgun (WGS) entry which is preliminary data.</text>
</comment>
<evidence type="ECO:0000256" key="5">
    <source>
        <dbReference type="SAM" id="SignalP"/>
    </source>
</evidence>
<organism evidence="7 8">
    <name type="scientific">Parasedimentitalea denitrificans</name>
    <dbReference type="NCBI Taxonomy" id="2211118"/>
    <lineage>
        <taxon>Bacteria</taxon>
        <taxon>Pseudomonadati</taxon>
        <taxon>Pseudomonadota</taxon>
        <taxon>Alphaproteobacteria</taxon>
        <taxon>Rhodobacterales</taxon>
        <taxon>Paracoccaceae</taxon>
        <taxon>Parasedimentitalea</taxon>
    </lineage>
</organism>
<feature type="signal peptide" evidence="5">
    <location>
        <begin position="1"/>
        <end position="20"/>
    </location>
</feature>
<dbReference type="NCBIfam" id="TIGR04485">
    <property type="entry name" value="thiosulf_SoxX"/>
    <property type="match status" value="1"/>
</dbReference>
<dbReference type="PROSITE" id="PS51007">
    <property type="entry name" value="CYTC"/>
    <property type="match status" value="1"/>
</dbReference>
<dbReference type="InterPro" id="IPR036909">
    <property type="entry name" value="Cyt_c-like_dom_sf"/>
</dbReference>
<keyword evidence="2 4" id="KW-0479">Metal-binding</keyword>
<reference evidence="7 8" key="1">
    <citation type="submission" date="2018-05" db="EMBL/GenBank/DDBJ databases">
        <authorList>
            <person name="Zhang Y.-J."/>
        </authorList>
    </citation>
    <scope>NUCLEOTIDE SEQUENCE [LARGE SCALE GENOMIC DNA]</scope>
    <source>
        <strain evidence="7 8">CY04</strain>
    </source>
</reference>
<feature type="chain" id="PRO_5046678552" evidence="5">
    <location>
        <begin position="21"/>
        <end position="151"/>
    </location>
</feature>
<dbReference type="SUPFAM" id="SSF46626">
    <property type="entry name" value="Cytochrome c"/>
    <property type="match status" value="1"/>
</dbReference>
<proteinExistence type="predicted"/>
<evidence type="ECO:0000313" key="8">
    <source>
        <dbReference type="Proteomes" id="UP001429564"/>
    </source>
</evidence>
<sequence>MRIIGISIAVAGVLASPLAAEPVAPGDVKYEDGVVMASLTGVAGDAANGRDVFKNRKQGNCLACHVNADMPEESFHGEVGPEMTGVADRWSAQELRAIVANSKMVFEDTIMPAFYQDAGFERTLEKFEGQSILTAQQVEDVIAYLQTLKEQ</sequence>
<dbReference type="Pfam" id="PF00034">
    <property type="entry name" value="Cytochrom_C"/>
    <property type="match status" value="1"/>
</dbReference>
<dbReference type="RefSeq" id="WP_167681784.1">
    <property type="nucleotide sequence ID" value="NZ_QHLQ01000001.1"/>
</dbReference>
<dbReference type="InterPro" id="IPR009056">
    <property type="entry name" value="Cyt_c-like_dom"/>
</dbReference>
<evidence type="ECO:0000256" key="4">
    <source>
        <dbReference type="PROSITE-ProRule" id="PRU00433"/>
    </source>
</evidence>
<dbReference type="Proteomes" id="UP001429564">
    <property type="component" value="Unassembled WGS sequence"/>
</dbReference>
<feature type="domain" description="Cytochrome c" evidence="6">
    <location>
        <begin position="44"/>
        <end position="149"/>
    </location>
</feature>
<evidence type="ECO:0000256" key="2">
    <source>
        <dbReference type="ARBA" id="ARBA00022723"/>
    </source>
</evidence>
<evidence type="ECO:0000259" key="6">
    <source>
        <dbReference type="PROSITE" id="PS51007"/>
    </source>
</evidence>
<gene>
    <name evidence="7" type="primary">soxX</name>
    <name evidence="7" type="ORF">DL239_02205</name>
</gene>
<keyword evidence="3 4" id="KW-0408">Iron</keyword>
<dbReference type="Gene3D" id="1.10.760.10">
    <property type="entry name" value="Cytochrome c-like domain"/>
    <property type="match status" value="1"/>
</dbReference>
<evidence type="ECO:0000256" key="1">
    <source>
        <dbReference type="ARBA" id="ARBA00022617"/>
    </source>
</evidence>
<dbReference type="EMBL" id="QHLQ01000001">
    <property type="protein sequence ID" value="NIZ59783.1"/>
    <property type="molecule type" value="Genomic_DNA"/>
</dbReference>
<keyword evidence="8" id="KW-1185">Reference proteome</keyword>
<evidence type="ECO:0000256" key="3">
    <source>
        <dbReference type="ARBA" id="ARBA00023004"/>
    </source>
</evidence>
<accession>A0ABX0W2B6</accession>
<evidence type="ECO:0000313" key="7">
    <source>
        <dbReference type="EMBL" id="NIZ59783.1"/>
    </source>
</evidence>
<keyword evidence="5" id="KW-0732">Signal</keyword>
<protein>
    <submittedName>
        <fullName evidence="7">Sulfur oxidation c-type cytochrome SoxX</fullName>
    </submittedName>
</protein>
<keyword evidence="1 4" id="KW-0349">Heme</keyword>